<evidence type="ECO:0000256" key="7">
    <source>
        <dbReference type="SAM" id="Phobius"/>
    </source>
</evidence>
<evidence type="ECO:0000256" key="2">
    <source>
        <dbReference type="ARBA" id="ARBA00022475"/>
    </source>
</evidence>
<dbReference type="Pfam" id="PF12704">
    <property type="entry name" value="MacB_PCD"/>
    <property type="match status" value="1"/>
</dbReference>
<dbReference type="GO" id="GO:0005886">
    <property type="term" value="C:plasma membrane"/>
    <property type="evidence" value="ECO:0007669"/>
    <property type="project" value="UniProtKB-SubCell"/>
</dbReference>
<dbReference type="RefSeq" id="WP_111981146.1">
    <property type="nucleotide sequence ID" value="NZ_NFZS01000001.1"/>
</dbReference>
<gene>
    <name evidence="10" type="ORF">CA260_04090</name>
</gene>
<feature type="domain" description="ABC3 transporter permease C-terminal" evidence="8">
    <location>
        <begin position="292"/>
        <end position="404"/>
    </location>
</feature>
<evidence type="ECO:0000313" key="10">
    <source>
        <dbReference type="EMBL" id="RAO77087.1"/>
    </source>
</evidence>
<proteinExistence type="inferred from homology"/>
<dbReference type="Pfam" id="PF02687">
    <property type="entry name" value="FtsX"/>
    <property type="match status" value="1"/>
</dbReference>
<keyword evidence="2" id="KW-1003">Cell membrane</keyword>
<keyword evidence="5 7" id="KW-0472">Membrane</keyword>
<keyword evidence="11" id="KW-1185">Reference proteome</keyword>
<dbReference type="Proteomes" id="UP000248926">
    <property type="component" value="Unassembled WGS sequence"/>
</dbReference>
<protein>
    <submittedName>
        <fullName evidence="10">Peptide ABC transporter permease</fullName>
    </submittedName>
</protein>
<dbReference type="InterPro" id="IPR025857">
    <property type="entry name" value="MacB_PCD"/>
</dbReference>
<keyword evidence="4 7" id="KW-1133">Transmembrane helix</keyword>
<organism evidence="10 11">
    <name type="scientific">Dyella jiangningensis</name>
    <dbReference type="NCBI Taxonomy" id="1379159"/>
    <lineage>
        <taxon>Bacteria</taxon>
        <taxon>Pseudomonadati</taxon>
        <taxon>Pseudomonadota</taxon>
        <taxon>Gammaproteobacteria</taxon>
        <taxon>Lysobacterales</taxon>
        <taxon>Rhodanobacteraceae</taxon>
        <taxon>Dyella</taxon>
    </lineage>
</organism>
<comment type="subcellular location">
    <subcellularLocation>
        <location evidence="1">Cell membrane</location>
        <topology evidence="1">Multi-pass membrane protein</topology>
    </subcellularLocation>
</comment>
<reference evidence="10 11" key="1">
    <citation type="journal article" date="2018" name="Genet. Mol. Biol.">
        <title>The genome sequence of Dyella jiangningensis FCAV SCS01 from a lignocellulose-decomposing microbial consortium metagenome reveals potential for biotechnological applications.</title>
        <authorList>
            <person name="Desiderato J.G."/>
            <person name="Alvarenga D.O."/>
            <person name="Constancio M.T.L."/>
            <person name="Alves L.M.C."/>
            <person name="Varani A.M."/>
        </authorList>
    </citation>
    <scope>NUCLEOTIDE SEQUENCE [LARGE SCALE GENOMIC DNA]</scope>
    <source>
        <strain evidence="10 11">FCAV SCS01</strain>
    </source>
</reference>
<dbReference type="InterPro" id="IPR003838">
    <property type="entry name" value="ABC3_permease_C"/>
</dbReference>
<evidence type="ECO:0000256" key="4">
    <source>
        <dbReference type="ARBA" id="ARBA00022989"/>
    </source>
</evidence>
<comment type="similarity">
    <text evidence="6">Belongs to the ABC-4 integral membrane protein family.</text>
</comment>
<evidence type="ECO:0000256" key="3">
    <source>
        <dbReference type="ARBA" id="ARBA00022692"/>
    </source>
</evidence>
<keyword evidence="3 7" id="KW-0812">Transmembrane</keyword>
<evidence type="ECO:0000256" key="6">
    <source>
        <dbReference type="ARBA" id="ARBA00038076"/>
    </source>
</evidence>
<dbReference type="AlphaFoldDB" id="A0A328P4B3"/>
<feature type="transmembrane region" description="Helical" evidence="7">
    <location>
        <begin position="375"/>
        <end position="397"/>
    </location>
</feature>
<dbReference type="EMBL" id="NFZS01000001">
    <property type="protein sequence ID" value="RAO77087.1"/>
    <property type="molecule type" value="Genomic_DNA"/>
</dbReference>
<dbReference type="PANTHER" id="PTHR30572:SF4">
    <property type="entry name" value="ABC TRANSPORTER PERMEASE YTRF"/>
    <property type="match status" value="1"/>
</dbReference>
<evidence type="ECO:0000259" key="9">
    <source>
        <dbReference type="Pfam" id="PF12704"/>
    </source>
</evidence>
<evidence type="ECO:0000256" key="1">
    <source>
        <dbReference type="ARBA" id="ARBA00004651"/>
    </source>
</evidence>
<feature type="transmembrane region" description="Helical" evidence="7">
    <location>
        <begin position="286"/>
        <end position="313"/>
    </location>
</feature>
<dbReference type="OrthoDB" id="9770036at2"/>
<feature type="transmembrane region" description="Helical" evidence="7">
    <location>
        <begin position="342"/>
        <end position="363"/>
    </location>
</feature>
<evidence type="ECO:0000313" key="11">
    <source>
        <dbReference type="Proteomes" id="UP000248926"/>
    </source>
</evidence>
<evidence type="ECO:0000259" key="8">
    <source>
        <dbReference type="Pfam" id="PF02687"/>
    </source>
</evidence>
<feature type="transmembrane region" description="Helical" evidence="7">
    <location>
        <begin position="20"/>
        <end position="40"/>
    </location>
</feature>
<dbReference type="PANTHER" id="PTHR30572">
    <property type="entry name" value="MEMBRANE COMPONENT OF TRANSPORTER-RELATED"/>
    <property type="match status" value="1"/>
</dbReference>
<dbReference type="GO" id="GO:0022857">
    <property type="term" value="F:transmembrane transporter activity"/>
    <property type="evidence" value="ECO:0007669"/>
    <property type="project" value="TreeGrafter"/>
</dbReference>
<comment type="caution">
    <text evidence="10">The sequence shown here is derived from an EMBL/GenBank/DDBJ whole genome shotgun (WGS) entry which is preliminary data.</text>
</comment>
<sequence>MTVQIKPILSALRRHKAGTFLIAMQIALTLAIVCNALFIIQQRLAHLSEPTGLDEPDIFVVQNEWVGQANAEQVDAKMREDVSVLRALPGVQDATTSNSYPLRGGGWDDGIKLTPDQLQDTSGAAIYFGDDHFIETLGIKLIAGRNFRAEEITSMNVRDRLSPPVVIVTKALADKLFPGGDAVGKTIYLVGGPTTIVGVVQLLQSQSVDRWAAAFAYRSVIVPKRLAISLGGWYIVRARPGQLDAVMRAAPKALFEHNPRRVINDDDGVLSFSEVRSRAYERDRGMAILMGVICVVLLAITAAGIVGLTSFWVGQRRKQIGVRRALGATRQDILQYFMTENFLISCGGVVVGTLLAVAINLWLVTRFEMHRLSLVYVLVGVVILLLLGQGAVLAPAMRASRVPPVEATRSV</sequence>
<feature type="domain" description="MacB-like periplasmic core" evidence="9">
    <location>
        <begin position="26"/>
        <end position="249"/>
    </location>
</feature>
<evidence type="ECO:0000256" key="5">
    <source>
        <dbReference type="ARBA" id="ARBA00023136"/>
    </source>
</evidence>
<accession>A0A328P4B3</accession>
<dbReference type="InterPro" id="IPR050250">
    <property type="entry name" value="Macrolide_Exporter_MacB"/>
</dbReference>
<name>A0A328P4B3_9GAMM</name>